<feature type="domain" description="L-type lectin-like" evidence="9">
    <location>
        <begin position="36"/>
        <end position="261"/>
    </location>
</feature>
<dbReference type="PROSITE" id="PS51328">
    <property type="entry name" value="L_LECTIN_LIKE"/>
    <property type="match status" value="1"/>
</dbReference>
<dbReference type="GO" id="GO:0000139">
    <property type="term" value="C:Golgi membrane"/>
    <property type="evidence" value="ECO:0007669"/>
    <property type="project" value="TreeGrafter"/>
</dbReference>
<proteinExistence type="predicted"/>
<evidence type="ECO:0000256" key="7">
    <source>
        <dbReference type="SAM" id="Phobius"/>
    </source>
</evidence>
<sequence length="578" mass="65037">MNSSKEKSIGWSEFVWLFVFLQHCAAHSGHALSSEESSSVVNQLSFPDLVNVKSLADLQSTWQYSGEIEVDEGRVVLTPTPSIASKNQEGLYQGAIWSRNTVQSDSFSVHLTLRSIGSYGPTGAGFSFWLIDSNPGSDASNFGGPAQYSGLQITLDANDIDLGPVLRVYLNDGSKKIDISNDYLGAYTHSFQDSQVPSTLKVAYEKNWLKITCDNKLLFETTAINLDSILKNAKIGLTASAPKNIQKTEQFEVFMFKFFNTVISSMKVDPSESLFAKHQNGPVIKSDKTLTAAEMQKIQEKLRKKLAAKSASNTDSSSITEQLVKLENLIKQQSTPHVLQKQLFDVSKSVKALTDKHNTINSQMEKQYQALLKQTDELNSKYDSLKQLISRQNQLLELVDDRFVSFNTHFQGQSQNHQSINDKLNKLQDYYSQTNRGTNYESDFESKFNKFTSAVRFILMPVVGLLIVMTLLVYKLRNDIKHAKGNPFTKDHCLLSVFSPFKGKRTSLLFSDDDPMLWIPRVDTESEVPSPLRICFVFVVWCSTSSVLEDRWYEGTLLIEFSKIPSLAVIPWPTRRVG</sequence>
<keyword evidence="5 7" id="KW-0472">Membrane</keyword>
<accession>A0A9P8PEA8</accession>
<evidence type="ECO:0000256" key="5">
    <source>
        <dbReference type="ARBA" id="ARBA00023136"/>
    </source>
</evidence>
<gene>
    <name evidence="10" type="ORF">OGAPHI_001208</name>
</gene>
<evidence type="ECO:0000256" key="8">
    <source>
        <dbReference type="SAM" id="SignalP"/>
    </source>
</evidence>
<evidence type="ECO:0000256" key="1">
    <source>
        <dbReference type="ARBA" id="ARBA00004479"/>
    </source>
</evidence>
<evidence type="ECO:0000259" key="9">
    <source>
        <dbReference type="PROSITE" id="PS51328"/>
    </source>
</evidence>
<dbReference type="GeneID" id="70233176"/>
<dbReference type="GO" id="GO:0030134">
    <property type="term" value="C:COPII-coated ER to Golgi transport vesicle"/>
    <property type="evidence" value="ECO:0007669"/>
    <property type="project" value="TreeGrafter"/>
</dbReference>
<evidence type="ECO:0000256" key="6">
    <source>
        <dbReference type="SAM" id="Coils"/>
    </source>
</evidence>
<reference evidence="10" key="1">
    <citation type="journal article" date="2021" name="Open Biol.">
        <title>Shared evolutionary footprints suggest mitochondrial oxidative damage underlies multiple complex I losses in fungi.</title>
        <authorList>
            <person name="Schikora-Tamarit M.A."/>
            <person name="Marcet-Houben M."/>
            <person name="Nosek J."/>
            <person name="Gabaldon T."/>
        </authorList>
    </citation>
    <scope>NUCLEOTIDE SEQUENCE</scope>
    <source>
        <strain evidence="10">CBS6075</strain>
    </source>
</reference>
<dbReference type="EMBL" id="JAEUBE010000087">
    <property type="protein sequence ID" value="KAH3670693.1"/>
    <property type="molecule type" value="Genomic_DNA"/>
</dbReference>
<dbReference type="OrthoDB" id="10265193at2759"/>
<keyword evidence="2 7" id="KW-0812">Transmembrane</keyword>
<dbReference type="AlphaFoldDB" id="A0A9P8PEA8"/>
<dbReference type="GO" id="GO:0005537">
    <property type="term" value="F:D-mannose binding"/>
    <property type="evidence" value="ECO:0007669"/>
    <property type="project" value="TreeGrafter"/>
</dbReference>
<evidence type="ECO:0000256" key="2">
    <source>
        <dbReference type="ARBA" id="ARBA00022692"/>
    </source>
</evidence>
<evidence type="ECO:0000313" key="10">
    <source>
        <dbReference type="EMBL" id="KAH3670693.1"/>
    </source>
</evidence>
<reference evidence="10" key="2">
    <citation type="submission" date="2021-01" db="EMBL/GenBank/DDBJ databases">
        <authorList>
            <person name="Schikora-Tamarit M.A."/>
        </authorList>
    </citation>
    <scope>NUCLEOTIDE SEQUENCE</scope>
    <source>
        <strain evidence="10">CBS6075</strain>
    </source>
</reference>
<dbReference type="InterPro" id="IPR051136">
    <property type="entry name" value="Intracellular_Lectin-GPT"/>
</dbReference>
<evidence type="ECO:0000256" key="4">
    <source>
        <dbReference type="ARBA" id="ARBA00022989"/>
    </source>
</evidence>
<dbReference type="GO" id="GO:0006888">
    <property type="term" value="P:endoplasmic reticulum to Golgi vesicle-mediated transport"/>
    <property type="evidence" value="ECO:0007669"/>
    <property type="project" value="TreeGrafter"/>
</dbReference>
<dbReference type="RefSeq" id="XP_046064118.1">
    <property type="nucleotide sequence ID" value="XM_046201946.1"/>
</dbReference>
<feature type="coiled-coil region" evidence="6">
    <location>
        <begin position="361"/>
        <end position="388"/>
    </location>
</feature>
<dbReference type="Gene3D" id="2.60.120.200">
    <property type="match status" value="1"/>
</dbReference>
<feature type="transmembrane region" description="Helical" evidence="7">
    <location>
        <begin position="454"/>
        <end position="474"/>
    </location>
</feature>
<name>A0A9P8PEA8_9ASCO</name>
<feature type="chain" id="PRO_5040311088" description="L-type lectin-like domain-containing protein" evidence="8">
    <location>
        <begin position="27"/>
        <end position="578"/>
    </location>
</feature>
<dbReference type="PANTHER" id="PTHR12223:SF28">
    <property type="entry name" value="LECTIN, MANNOSE BINDING 1 LIKE"/>
    <property type="match status" value="1"/>
</dbReference>
<evidence type="ECO:0000313" key="11">
    <source>
        <dbReference type="Proteomes" id="UP000769157"/>
    </source>
</evidence>
<organism evidence="10 11">
    <name type="scientific">Ogataea philodendri</name>
    <dbReference type="NCBI Taxonomy" id="1378263"/>
    <lineage>
        <taxon>Eukaryota</taxon>
        <taxon>Fungi</taxon>
        <taxon>Dikarya</taxon>
        <taxon>Ascomycota</taxon>
        <taxon>Saccharomycotina</taxon>
        <taxon>Pichiomycetes</taxon>
        <taxon>Pichiales</taxon>
        <taxon>Pichiaceae</taxon>
        <taxon>Ogataea</taxon>
    </lineage>
</organism>
<dbReference type="GO" id="GO:0005789">
    <property type="term" value="C:endoplasmic reticulum membrane"/>
    <property type="evidence" value="ECO:0007669"/>
    <property type="project" value="TreeGrafter"/>
</dbReference>
<dbReference type="Pfam" id="PF03388">
    <property type="entry name" value="Lectin_leg-like"/>
    <property type="match status" value="1"/>
</dbReference>
<dbReference type="PANTHER" id="PTHR12223">
    <property type="entry name" value="VESICULAR MANNOSE-BINDING LECTIN"/>
    <property type="match status" value="1"/>
</dbReference>
<dbReference type="GO" id="GO:0005793">
    <property type="term" value="C:endoplasmic reticulum-Golgi intermediate compartment"/>
    <property type="evidence" value="ECO:0007669"/>
    <property type="project" value="TreeGrafter"/>
</dbReference>
<comment type="subcellular location">
    <subcellularLocation>
        <location evidence="1">Membrane</location>
        <topology evidence="1">Single-pass type I membrane protein</topology>
    </subcellularLocation>
</comment>
<dbReference type="SUPFAM" id="SSF49899">
    <property type="entry name" value="Concanavalin A-like lectins/glucanases"/>
    <property type="match status" value="1"/>
</dbReference>
<keyword evidence="6" id="KW-0175">Coiled coil</keyword>
<dbReference type="InterPro" id="IPR013320">
    <property type="entry name" value="ConA-like_dom_sf"/>
</dbReference>
<comment type="caution">
    <text evidence="10">The sequence shown here is derived from an EMBL/GenBank/DDBJ whole genome shotgun (WGS) entry which is preliminary data.</text>
</comment>
<dbReference type="InterPro" id="IPR005052">
    <property type="entry name" value="Lectin_leg"/>
</dbReference>
<dbReference type="Proteomes" id="UP000769157">
    <property type="component" value="Unassembled WGS sequence"/>
</dbReference>
<protein>
    <recommendedName>
        <fullName evidence="9">L-type lectin-like domain-containing protein</fullName>
    </recommendedName>
</protein>
<evidence type="ECO:0000256" key="3">
    <source>
        <dbReference type="ARBA" id="ARBA00022729"/>
    </source>
</evidence>
<keyword evidence="4 7" id="KW-1133">Transmembrane helix</keyword>
<keyword evidence="3 8" id="KW-0732">Signal</keyword>
<keyword evidence="11" id="KW-1185">Reference proteome</keyword>
<feature type="signal peptide" evidence="8">
    <location>
        <begin position="1"/>
        <end position="26"/>
    </location>
</feature>